<evidence type="ECO:0000256" key="1">
    <source>
        <dbReference type="SAM" id="MobiDB-lite"/>
    </source>
</evidence>
<dbReference type="EMBL" id="CP037423">
    <property type="protein sequence ID" value="QDV44968.1"/>
    <property type="molecule type" value="Genomic_DNA"/>
</dbReference>
<sequence>MGIYTVRRCWIAATICSRTPVGHGDTAEISRVSPHRILTSKLFSGATTIAHHLLNRVFEFIRSAALITNKLGDLVIASSFRHVDSPSPPAPLPQTSLSSLQHIGILKSLGAHDQSESTKRLVRGRGEPFWGKSNLDLAVLALRPAAQHCLDPFPLNRQPASRPVAFQKHRDRPKGSRPTANKQQGNGLGEAA</sequence>
<reference evidence="2 3" key="1">
    <citation type="submission" date="2019-03" db="EMBL/GenBank/DDBJ databases">
        <title>Deep-cultivation of Planctomycetes and their phenomic and genomic characterization uncovers novel biology.</title>
        <authorList>
            <person name="Wiegand S."/>
            <person name="Jogler M."/>
            <person name="Boedeker C."/>
            <person name="Pinto D."/>
            <person name="Vollmers J."/>
            <person name="Rivas-Marin E."/>
            <person name="Kohn T."/>
            <person name="Peeters S.H."/>
            <person name="Heuer A."/>
            <person name="Rast P."/>
            <person name="Oberbeckmann S."/>
            <person name="Bunk B."/>
            <person name="Jeske O."/>
            <person name="Meyerdierks A."/>
            <person name="Storesund J.E."/>
            <person name="Kallscheuer N."/>
            <person name="Luecker S."/>
            <person name="Lage O.M."/>
            <person name="Pohl T."/>
            <person name="Merkel B.J."/>
            <person name="Hornburger P."/>
            <person name="Mueller R.-W."/>
            <person name="Bruemmer F."/>
            <person name="Labrenz M."/>
            <person name="Spormann A.M."/>
            <person name="Op den Camp H."/>
            <person name="Overmann J."/>
            <person name="Amann R."/>
            <person name="Jetten M.S.M."/>
            <person name="Mascher T."/>
            <person name="Medema M.H."/>
            <person name="Devos D.P."/>
            <person name="Kaster A.-K."/>
            <person name="Ovreas L."/>
            <person name="Rohde M."/>
            <person name="Galperin M.Y."/>
            <person name="Jogler C."/>
        </authorList>
    </citation>
    <scope>NUCLEOTIDE SEQUENCE [LARGE SCALE GENOMIC DNA]</scope>
    <source>
        <strain evidence="2 3">Enr13</strain>
    </source>
</reference>
<organism evidence="2 3">
    <name type="scientific">Stieleria neptunia</name>
    <dbReference type="NCBI Taxonomy" id="2527979"/>
    <lineage>
        <taxon>Bacteria</taxon>
        <taxon>Pseudomonadati</taxon>
        <taxon>Planctomycetota</taxon>
        <taxon>Planctomycetia</taxon>
        <taxon>Pirellulales</taxon>
        <taxon>Pirellulaceae</taxon>
        <taxon>Stieleria</taxon>
    </lineage>
</organism>
<dbReference type="AlphaFoldDB" id="A0A518HVV0"/>
<proteinExistence type="predicted"/>
<evidence type="ECO:0000313" key="2">
    <source>
        <dbReference type="EMBL" id="QDV44968.1"/>
    </source>
</evidence>
<name>A0A518HVV0_9BACT</name>
<gene>
    <name evidence="2" type="ORF">Enr13x_48400</name>
</gene>
<protein>
    <submittedName>
        <fullName evidence="2">Uncharacterized protein</fullName>
    </submittedName>
</protein>
<dbReference type="KEGG" id="snep:Enr13x_48400"/>
<feature type="region of interest" description="Disordered" evidence="1">
    <location>
        <begin position="152"/>
        <end position="192"/>
    </location>
</feature>
<evidence type="ECO:0000313" key="3">
    <source>
        <dbReference type="Proteomes" id="UP000319004"/>
    </source>
</evidence>
<dbReference type="Proteomes" id="UP000319004">
    <property type="component" value="Chromosome"/>
</dbReference>
<accession>A0A518HVV0</accession>
<keyword evidence="3" id="KW-1185">Reference proteome</keyword>